<comment type="caution">
    <text evidence="2">The sequence shown here is derived from an EMBL/GenBank/DDBJ whole genome shotgun (WGS) entry which is preliminary data.</text>
</comment>
<evidence type="ECO:0000313" key="2">
    <source>
        <dbReference type="EMBL" id="MBU2692915.1"/>
    </source>
</evidence>
<dbReference type="EMBL" id="JAHJDP010000104">
    <property type="protein sequence ID" value="MBU2692915.1"/>
    <property type="molecule type" value="Genomic_DNA"/>
</dbReference>
<organism evidence="2 3">
    <name type="scientific">Eiseniibacteriota bacterium</name>
    <dbReference type="NCBI Taxonomy" id="2212470"/>
    <lineage>
        <taxon>Bacteria</taxon>
        <taxon>Candidatus Eiseniibacteriota</taxon>
    </lineage>
</organism>
<dbReference type="Proteomes" id="UP000777784">
    <property type="component" value="Unassembled WGS sequence"/>
</dbReference>
<feature type="signal peptide" evidence="1">
    <location>
        <begin position="1"/>
        <end position="28"/>
    </location>
</feature>
<accession>A0A948RXM6</accession>
<evidence type="ECO:0000256" key="1">
    <source>
        <dbReference type="SAM" id="SignalP"/>
    </source>
</evidence>
<keyword evidence="1" id="KW-0732">Signal</keyword>
<gene>
    <name evidence="2" type="ORF">KJ970_18505</name>
</gene>
<protein>
    <submittedName>
        <fullName evidence="2">Uncharacterized protein</fullName>
    </submittedName>
</protein>
<name>A0A948RXM6_UNCEI</name>
<feature type="chain" id="PRO_5037116459" evidence="1">
    <location>
        <begin position="29"/>
        <end position="221"/>
    </location>
</feature>
<dbReference type="AlphaFoldDB" id="A0A948RXM6"/>
<proteinExistence type="predicted"/>
<sequence length="221" mass="24101">MKNSSRICLRILLLVMTWLALGSSRSLAGPNAGGVLLLHVAPEVEYTTQRKNWCHDIDLEGLHEINTRSKPDPYKAQLIYVLAAFDTSQTSEVQTVTFGLGDYGGEPSIYFDRWGSCQERITEISTPGWPNPNEGTAIFFVDGPLTGSLIPLYWFAAYVYTTTTLPLTPHPTPTIGGSFVNRPQEGVMDEVVDFGILGFGVDGKLPAPLPPSADQENGSPE</sequence>
<reference evidence="2" key="1">
    <citation type="submission" date="2021-05" db="EMBL/GenBank/DDBJ databases">
        <title>Energy efficiency and biological interactions define the core microbiome of deep oligotrophic groundwater.</title>
        <authorList>
            <person name="Mehrshad M."/>
            <person name="Lopez-Fernandez M."/>
            <person name="Bell E."/>
            <person name="Bernier-Latmani R."/>
            <person name="Bertilsson S."/>
            <person name="Dopson M."/>
        </authorList>
    </citation>
    <scope>NUCLEOTIDE SEQUENCE</scope>
    <source>
        <strain evidence="2">Modern_marine.mb.64</strain>
    </source>
</reference>
<evidence type="ECO:0000313" key="3">
    <source>
        <dbReference type="Proteomes" id="UP000777784"/>
    </source>
</evidence>